<evidence type="ECO:0000313" key="8">
    <source>
        <dbReference type="Proteomes" id="UP000694415"/>
    </source>
</evidence>
<dbReference type="Ensembl" id="ENSMSIT00000020574.1">
    <property type="protein sequence ID" value="ENSMSIP00000016203.1"/>
    <property type="gene ID" value="ENSMSIG00000013918.1"/>
</dbReference>
<dbReference type="PANTHER" id="PTHR45715">
    <property type="entry name" value="ATPASE H+-TRANSPORTING V1 SUBUNIT E1A-RELATED"/>
    <property type="match status" value="1"/>
</dbReference>
<dbReference type="AlphaFoldDB" id="A0A8C6H7D2"/>
<feature type="transmembrane region" description="Helical" evidence="6">
    <location>
        <begin position="62"/>
        <end position="82"/>
    </location>
</feature>
<evidence type="ECO:0000256" key="2">
    <source>
        <dbReference type="ARBA" id="ARBA00022448"/>
    </source>
</evidence>
<evidence type="ECO:0000256" key="4">
    <source>
        <dbReference type="ARBA" id="ARBA00023065"/>
    </source>
</evidence>
<keyword evidence="6" id="KW-0472">Membrane</keyword>
<evidence type="ECO:0000256" key="5">
    <source>
        <dbReference type="ARBA" id="ARBA00045737"/>
    </source>
</evidence>
<name>A0A8C6H7D2_MUSSI</name>
<keyword evidence="4" id="KW-0406">Ion transport</keyword>
<dbReference type="SUPFAM" id="SSF160527">
    <property type="entry name" value="V-type ATPase subunit E-like"/>
    <property type="match status" value="1"/>
</dbReference>
<comment type="similarity">
    <text evidence="1">Belongs to the V-ATPase E subunit family.</text>
</comment>
<comment type="function">
    <text evidence="5">Subunit of the V1 complex of vacuolar(H+)-ATPase (V-ATPase), a multisubunit enzyme composed of a peripheral complex (V1) that hydrolyzes ATP and a membrane integral complex (V0) that translocates protons. V-ATPase is responsible for acidifying and maintaining the pH of intracellular compartments and in some cell types, is targeted to the plasma membrane, where it is responsible for acidifying the extracellular environment.</text>
</comment>
<dbReference type="Proteomes" id="UP000694415">
    <property type="component" value="Unplaced"/>
</dbReference>
<accession>A0A8C6H7D2</accession>
<keyword evidence="6" id="KW-1133">Transmembrane helix</keyword>
<sequence length="247" mass="27940">MKESWACGVLLQTSRVPGQPELHSETLSQKQEPNCRGNMETSQGHLKVIYCLSRSFALTRKAVCVSVVIVFYVVLIFFHPFYSQMSNLMNQARLKVLRARDDLITDLLNEAKQRLSKVVKDTTRYQVLLDGLVLQGLYQLLEPRMIVRCRKQDFPLVKAAVQKAIPMYKIATKKDVDVQIDQEAYLPEEIAGGVEIYNGDRKIKVSNTLESRLDLIAQQVSADSGYVSAGTYCRELNADLHVSTFAH</sequence>
<dbReference type="Gene3D" id="3.30.2320.30">
    <property type="entry name" value="ATP synthase, E subunit, C-terminal"/>
    <property type="match status" value="1"/>
</dbReference>
<dbReference type="GeneTree" id="ENSGT00390000002730"/>
<dbReference type="InterPro" id="IPR038495">
    <property type="entry name" value="ATPase_E_C"/>
</dbReference>
<keyword evidence="6" id="KW-0812">Transmembrane</keyword>
<keyword evidence="2" id="KW-0813">Transport</keyword>
<reference evidence="7" key="1">
    <citation type="submission" date="2025-08" db="UniProtKB">
        <authorList>
            <consortium name="Ensembl"/>
        </authorList>
    </citation>
    <scope>IDENTIFICATION</scope>
</reference>
<dbReference type="GO" id="GO:0033178">
    <property type="term" value="C:proton-transporting two-sector ATPase complex, catalytic domain"/>
    <property type="evidence" value="ECO:0007669"/>
    <property type="project" value="InterPro"/>
</dbReference>
<proteinExistence type="inferred from homology"/>
<keyword evidence="3" id="KW-0375">Hydrogen ion transport</keyword>
<dbReference type="FunFam" id="3.30.2320.30:FF:000001">
    <property type="entry name" value="V-type proton atpase subunit e 1"/>
    <property type="match status" value="1"/>
</dbReference>
<protein>
    <submittedName>
        <fullName evidence="7">Uncharacterized protein</fullName>
    </submittedName>
</protein>
<organism evidence="7 8">
    <name type="scientific">Mus spicilegus</name>
    <name type="common">Mound-building mouse</name>
    <dbReference type="NCBI Taxonomy" id="10103"/>
    <lineage>
        <taxon>Eukaryota</taxon>
        <taxon>Metazoa</taxon>
        <taxon>Chordata</taxon>
        <taxon>Craniata</taxon>
        <taxon>Vertebrata</taxon>
        <taxon>Euteleostomi</taxon>
        <taxon>Mammalia</taxon>
        <taxon>Eutheria</taxon>
        <taxon>Euarchontoglires</taxon>
        <taxon>Glires</taxon>
        <taxon>Rodentia</taxon>
        <taxon>Myomorpha</taxon>
        <taxon>Muroidea</taxon>
        <taxon>Muridae</taxon>
        <taxon>Murinae</taxon>
        <taxon>Mus</taxon>
        <taxon>Mus</taxon>
    </lineage>
</organism>
<dbReference type="Pfam" id="PF01991">
    <property type="entry name" value="vATP-synt_E"/>
    <property type="match status" value="1"/>
</dbReference>
<reference evidence="7" key="2">
    <citation type="submission" date="2025-09" db="UniProtKB">
        <authorList>
            <consortium name="Ensembl"/>
        </authorList>
    </citation>
    <scope>IDENTIFICATION</scope>
</reference>
<evidence type="ECO:0000256" key="3">
    <source>
        <dbReference type="ARBA" id="ARBA00022781"/>
    </source>
</evidence>
<keyword evidence="8" id="KW-1185">Reference proteome</keyword>
<evidence type="ECO:0000313" key="7">
    <source>
        <dbReference type="Ensembl" id="ENSMSIP00000016203.1"/>
    </source>
</evidence>
<evidence type="ECO:0000256" key="1">
    <source>
        <dbReference type="ARBA" id="ARBA00005901"/>
    </source>
</evidence>
<dbReference type="GO" id="GO:0046961">
    <property type="term" value="F:proton-transporting ATPase activity, rotational mechanism"/>
    <property type="evidence" value="ECO:0007669"/>
    <property type="project" value="InterPro"/>
</dbReference>
<dbReference type="InterPro" id="IPR002842">
    <property type="entry name" value="ATPase_V1_Esu"/>
</dbReference>
<evidence type="ECO:0000256" key="6">
    <source>
        <dbReference type="SAM" id="Phobius"/>
    </source>
</evidence>